<reference evidence="2 3" key="1">
    <citation type="submission" date="2021-06" db="EMBL/GenBank/DDBJ databases">
        <authorList>
            <person name="Kallberg Y."/>
            <person name="Tangrot J."/>
            <person name="Rosling A."/>
        </authorList>
    </citation>
    <scope>NUCLEOTIDE SEQUENCE [LARGE SCALE GENOMIC DNA]</scope>
    <source>
        <strain evidence="2 3">120-4 pot B 10/14</strain>
    </source>
</reference>
<dbReference type="EMBL" id="CAJVQB010005494">
    <property type="protein sequence ID" value="CAG8663226.1"/>
    <property type="molecule type" value="Genomic_DNA"/>
</dbReference>
<keyword evidence="3" id="KW-1185">Reference proteome</keyword>
<sequence>MKKSRKLKKMKKHKKVRVEDDNNGRVITEIEGMNCTDYSGKSQQS</sequence>
<proteinExistence type="predicted"/>
<evidence type="ECO:0000256" key="1">
    <source>
        <dbReference type="SAM" id="MobiDB-lite"/>
    </source>
</evidence>
<feature type="region of interest" description="Disordered" evidence="1">
    <location>
        <begin position="1"/>
        <end position="22"/>
    </location>
</feature>
<accession>A0ABN7US19</accession>
<feature type="compositionally biased region" description="Basic residues" evidence="1">
    <location>
        <begin position="1"/>
        <end position="16"/>
    </location>
</feature>
<dbReference type="Proteomes" id="UP000789901">
    <property type="component" value="Unassembled WGS sequence"/>
</dbReference>
<evidence type="ECO:0000313" key="3">
    <source>
        <dbReference type="Proteomes" id="UP000789901"/>
    </source>
</evidence>
<gene>
    <name evidence="2" type="ORF">GMARGA_LOCUS10001</name>
</gene>
<name>A0ABN7US19_GIGMA</name>
<evidence type="ECO:0000313" key="2">
    <source>
        <dbReference type="EMBL" id="CAG8663226.1"/>
    </source>
</evidence>
<protein>
    <submittedName>
        <fullName evidence="2">22952_t:CDS:1</fullName>
    </submittedName>
</protein>
<comment type="caution">
    <text evidence="2">The sequence shown here is derived from an EMBL/GenBank/DDBJ whole genome shotgun (WGS) entry which is preliminary data.</text>
</comment>
<organism evidence="2 3">
    <name type="scientific">Gigaspora margarita</name>
    <dbReference type="NCBI Taxonomy" id="4874"/>
    <lineage>
        <taxon>Eukaryota</taxon>
        <taxon>Fungi</taxon>
        <taxon>Fungi incertae sedis</taxon>
        <taxon>Mucoromycota</taxon>
        <taxon>Glomeromycotina</taxon>
        <taxon>Glomeromycetes</taxon>
        <taxon>Diversisporales</taxon>
        <taxon>Gigasporaceae</taxon>
        <taxon>Gigaspora</taxon>
    </lineage>
</organism>